<proteinExistence type="predicted"/>
<keyword evidence="1" id="KW-0472">Membrane</keyword>
<dbReference type="HOGENOM" id="CLU_1786135_0_0_0"/>
<accession>D6YWJ5</accession>
<dbReference type="Proteomes" id="UP000001505">
    <property type="component" value="Chromosome"/>
</dbReference>
<organism evidence="2 3">
    <name type="scientific">Waddlia chondrophila (strain ATCC VR-1470 / WSU 86-1044)</name>
    <dbReference type="NCBI Taxonomy" id="716544"/>
    <lineage>
        <taxon>Bacteria</taxon>
        <taxon>Pseudomonadati</taxon>
        <taxon>Chlamydiota</taxon>
        <taxon>Chlamydiia</taxon>
        <taxon>Parachlamydiales</taxon>
        <taxon>Waddliaceae</taxon>
        <taxon>Waddlia</taxon>
    </lineage>
</organism>
<gene>
    <name evidence="2" type="ordered locus">wcw_1149</name>
</gene>
<sequence>MLKYFIFIRISIYLGFLNKHLELLMAIINDLAADFKAAYTGNSNFKNAGNLSTACQWGKVATVALIVATVASALFSGPVGLFVMGLTALALFDCYRMLDNVQHIADRNVGGRLLSEASDFAQSIKPHEKIVRGTIFARPIANLIA</sequence>
<evidence type="ECO:0000256" key="1">
    <source>
        <dbReference type="SAM" id="Phobius"/>
    </source>
</evidence>
<keyword evidence="1" id="KW-0812">Transmembrane</keyword>
<dbReference type="STRING" id="716544.wcw_1149"/>
<dbReference type="AlphaFoldDB" id="D6YWJ5"/>
<dbReference type="EMBL" id="CP001928">
    <property type="protein sequence ID" value="ADI38506.1"/>
    <property type="molecule type" value="Genomic_DNA"/>
</dbReference>
<dbReference type="KEGG" id="wch:wcw_1149"/>
<evidence type="ECO:0000313" key="3">
    <source>
        <dbReference type="Proteomes" id="UP000001505"/>
    </source>
</evidence>
<feature type="transmembrane region" description="Helical" evidence="1">
    <location>
        <begin position="60"/>
        <end position="92"/>
    </location>
</feature>
<protein>
    <submittedName>
        <fullName evidence="2">Uncharacterized protein</fullName>
    </submittedName>
</protein>
<keyword evidence="3" id="KW-1185">Reference proteome</keyword>
<name>D6YWJ5_WADCW</name>
<reference evidence="2 3" key="1">
    <citation type="journal article" date="2010" name="PLoS ONE">
        <title>The Waddlia genome: a window into chlamydial biology.</title>
        <authorList>
            <person name="Bertelli C."/>
            <person name="Collyn F."/>
            <person name="Croxatto A."/>
            <person name="Ruckert C."/>
            <person name="Polkinghorne A."/>
            <person name="Kebbi-Beghdadi C."/>
            <person name="Goesmann A."/>
            <person name="Vaughan L."/>
            <person name="Greub G."/>
        </authorList>
    </citation>
    <scope>NUCLEOTIDE SEQUENCE [LARGE SCALE GENOMIC DNA]</scope>
    <source>
        <strain evidence="3">ATCC VR-1470 / WSU 86-1044</strain>
    </source>
</reference>
<keyword evidence="1" id="KW-1133">Transmembrane helix</keyword>
<evidence type="ECO:0000313" key="2">
    <source>
        <dbReference type="EMBL" id="ADI38506.1"/>
    </source>
</evidence>